<accession>A0ABR0SEN3</accession>
<feature type="region of interest" description="Disordered" evidence="1">
    <location>
        <begin position="308"/>
        <end position="375"/>
    </location>
</feature>
<name>A0ABR0SEN3_9HYPO</name>
<keyword evidence="3" id="KW-1185">Reference proteome</keyword>
<feature type="compositionally biased region" description="Basic and acidic residues" evidence="1">
    <location>
        <begin position="324"/>
        <end position="334"/>
    </location>
</feature>
<gene>
    <name evidence="2" type="ORF">PT974_08848</name>
</gene>
<proteinExistence type="predicted"/>
<protein>
    <submittedName>
        <fullName evidence="2">Uncharacterized protein</fullName>
    </submittedName>
</protein>
<evidence type="ECO:0000313" key="3">
    <source>
        <dbReference type="Proteomes" id="UP001338125"/>
    </source>
</evidence>
<evidence type="ECO:0000313" key="2">
    <source>
        <dbReference type="EMBL" id="KAK5990579.1"/>
    </source>
</evidence>
<feature type="compositionally biased region" description="Low complexity" evidence="1">
    <location>
        <begin position="257"/>
        <end position="266"/>
    </location>
</feature>
<feature type="region of interest" description="Disordered" evidence="1">
    <location>
        <begin position="218"/>
        <end position="266"/>
    </location>
</feature>
<dbReference type="Proteomes" id="UP001338125">
    <property type="component" value="Unassembled WGS sequence"/>
</dbReference>
<sequence length="408" mass="42334">MSSDRAALDAISKAGFGGSTSTSSLTINPTDAGGIGASPGGSGGGDDGGAAAGTPGSSPKTSSASPTATASPSPSSSSSTELPVPTVIQFDDADNFARPNQHVYDLDDSTTKIFKWGFNDTFSLKRIRWYARNNTATVFDDGANVIGDTSFDSSAAELRPFGKITNTSAQLFLTDSKLTSLHWSSMAIKIDWETSFATGYSESGIFTVAQGARSDEVSDYNGKAESNSADSKGTEFIHNSGTDSGSVSGGGGGGGTSKSSSKKGGLSTGAKAGIGVGCALIALLLVEEECQGGYRDQPPVNSFIADKEDARARVAESPESPYSDDGHRQSHDAVNRPIARGHDIEDEALPRASSSRADGAETPQAGVSRHLVEDGMTREEILRLEEEERQLDAEIERAARGCDESCLC</sequence>
<evidence type="ECO:0000256" key="1">
    <source>
        <dbReference type="SAM" id="MobiDB-lite"/>
    </source>
</evidence>
<comment type="caution">
    <text evidence="2">The sequence shown here is derived from an EMBL/GenBank/DDBJ whole genome shotgun (WGS) entry which is preliminary data.</text>
</comment>
<reference evidence="2 3" key="1">
    <citation type="submission" date="2024-01" db="EMBL/GenBank/DDBJ databases">
        <title>Complete genome of Cladobotryum mycophilum ATHUM6906.</title>
        <authorList>
            <person name="Christinaki A.C."/>
            <person name="Myridakis A.I."/>
            <person name="Kouvelis V.N."/>
        </authorList>
    </citation>
    <scope>NUCLEOTIDE SEQUENCE [LARGE SCALE GENOMIC DNA]</scope>
    <source>
        <strain evidence="2 3">ATHUM6906</strain>
    </source>
</reference>
<feature type="compositionally biased region" description="Low complexity" evidence="1">
    <location>
        <begin position="52"/>
        <end position="80"/>
    </location>
</feature>
<feature type="region of interest" description="Disordered" evidence="1">
    <location>
        <begin position="1"/>
        <end position="82"/>
    </location>
</feature>
<feature type="compositionally biased region" description="Gly residues" evidence="1">
    <location>
        <begin position="33"/>
        <end position="51"/>
    </location>
</feature>
<dbReference type="EMBL" id="JAVFKD010000014">
    <property type="protein sequence ID" value="KAK5990579.1"/>
    <property type="molecule type" value="Genomic_DNA"/>
</dbReference>
<feature type="compositionally biased region" description="Gly residues" evidence="1">
    <location>
        <begin position="247"/>
        <end position="256"/>
    </location>
</feature>
<organism evidence="2 3">
    <name type="scientific">Cladobotryum mycophilum</name>
    <dbReference type="NCBI Taxonomy" id="491253"/>
    <lineage>
        <taxon>Eukaryota</taxon>
        <taxon>Fungi</taxon>
        <taxon>Dikarya</taxon>
        <taxon>Ascomycota</taxon>
        <taxon>Pezizomycotina</taxon>
        <taxon>Sordariomycetes</taxon>
        <taxon>Hypocreomycetidae</taxon>
        <taxon>Hypocreales</taxon>
        <taxon>Hypocreaceae</taxon>
        <taxon>Cladobotryum</taxon>
    </lineage>
</organism>